<feature type="transmembrane region" description="Helical" evidence="1">
    <location>
        <begin position="281"/>
        <end position="311"/>
    </location>
</feature>
<dbReference type="PANTHER" id="PTHR10000:SF8">
    <property type="entry name" value="HAD SUPERFAMILY HYDROLASE-LIKE, TYPE 3"/>
    <property type="match status" value="1"/>
</dbReference>
<comment type="caution">
    <text evidence="2">The sequence shown here is derived from an EMBL/GenBank/DDBJ whole genome shotgun (WGS) entry which is preliminary data.</text>
</comment>
<dbReference type="InterPro" id="IPR036412">
    <property type="entry name" value="HAD-like_sf"/>
</dbReference>
<dbReference type="InterPro" id="IPR006379">
    <property type="entry name" value="HAD-SF_hydro_IIB"/>
</dbReference>
<sequence length="357" mass="40449">MDYKMLFLDLDDTLLSSDLSISEENLNAIRRASEFGVKVVICTGRGIFSVKHIAEQFKIEWDNCYIICLNGGAVYKGYPPALIKERLFNSKSAALIYETAKKYGIDVQIYRDDKLILENISERVKMYIDKLNADFMLVERIMDYEGQIAKILLNGPNDVLLKVEKELKQGLKDKFNVFFSNPNYLEFTAIGTTKGEAMAQLAREIGISTDQTIAIGDSFNDISMIRAAGLGVAVRNAVDSLKVEANYITKNTHDESAVAEVINRYIFGEGTKNIYKFRFPILIFVILILIEQLLASAFNIGGLKILGYLYINAKDTVRFNVLSLIIPLMLCFVVDYFNQKTKGEDEEEFWVSKYGKK</sequence>
<protein>
    <submittedName>
        <fullName evidence="2">HMP-PP phosphatase</fullName>
        <ecNumber evidence="2">3.6.1.-</ecNumber>
    </submittedName>
</protein>
<dbReference type="CDD" id="cd07516">
    <property type="entry name" value="HAD_Pase"/>
    <property type="match status" value="1"/>
</dbReference>
<dbReference type="SFLD" id="SFLDS00003">
    <property type="entry name" value="Haloacid_Dehalogenase"/>
    <property type="match status" value="1"/>
</dbReference>
<dbReference type="EMBL" id="VSSQ01004806">
    <property type="protein sequence ID" value="MPM26716.1"/>
    <property type="molecule type" value="Genomic_DNA"/>
</dbReference>
<gene>
    <name evidence="2" type="primary">cof_1</name>
    <name evidence="2" type="ORF">SDC9_73220</name>
</gene>
<dbReference type="NCBIfam" id="TIGR01484">
    <property type="entry name" value="HAD-SF-IIB"/>
    <property type="match status" value="1"/>
</dbReference>
<keyword evidence="1" id="KW-1133">Transmembrane helix</keyword>
<dbReference type="InterPro" id="IPR023214">
    <property type="entry name" value="HAD_sf"/>
</dbReference>
<evidence type="ECO:0000313" key="2">
    <source>
        <dbReference type="EMBL" id="MPM26716.1"/>
    </source>
</evidence>
<organism evidence="2">
    <name type="scientific">bioreactor metagenome</name>
    <dbReference type="NCBI Taxonomy" id="1076179"/>
    <lineage>
        <taxon>unclassified sequences</taxon>
        <taxon>metagenomes</taxon>
        <taxon>ecological metagenomes</taxon>
    </lineage>
</organism>
<keyword evidence="1" id="KW-0812">Transmembrane</keyword>
<keyword evidence="1" id="KW-0472">Membrane</keyword>
<feature type="transmembrane region" description="Helical" evidence="1">
    <location>
        <begin position="317"/>
        <end position="337"/>
    </location>
</feature>
<dbReference type="PANTHER" id="PTHR10000">
    <property type="entry name" value="PHOSPHOSERINE PHOSPHATASE"/>
    <property type="match status" value="1"/>
</dbReference>
<dbReference type="SUPFAM" id="SSF56784">
    <property type="entry name" value="HAD-like"/>
    <property type="match status" value="1"/>
</dbReference>
<dbReference type="GO" id="GO:0000287">
    <property type="term" value="F:magnesium ion binding"/>
    <property type="evidence" value="ECO:0007669"/>
    <property type="project" value="TreeGrafter"/>
</dbReference>
<dbReference type="EC" id="3.6.1.-" evidence="2"/>
<dbReference type="NCBIfam" id="TIGR00099">
    <property type="entry name" value="Cof-subfamily"/>
    <property type="match status" value="1"/>
</dbReference>
<dbReference type="InterPro" id="IPR000150">
    <property type="entry name" value="Cof"/>
</dbReference>
<name>A0A644YDT8_9ZZZZ</name>
<dbReference type="Gene3D" id="3.40.50.1000">
    <property type="entry name" value="HAD superfamily/HAD-like"/>
    <property type="match status" value="1"/>
</dbReference>
<dbReference type="GO" id="GO:0016791">
    <property type="term" value="F:phosphatase activity"/>
    <property type="evidence" value="ECO:0007669"/>
    <property type="project" value="TreeGrafter"/>
</dbReference>
<keyword evidence="2" id="KW-0378">Hydrolase</keyword>
<dbReference type="GO" id="GO:0005829">
    <property type="term" value="C:cytosol"/>
    <property type="evidence" value="ECO:0007669"/>
    <property type="project" value="TreeGrafter"/>
</dbReference>
<dbReference type="SFLD" id="SFLDG01140">
    <property type="entry name" value="C2.B:_Phosphomannomutase_and_P"/>
    <property type="match status" value="1"/>
</dbReference>
<reference evidence="2" key="1">
    <citation type="submission" date="2019-08" db="EMBL/GenBank/DDBJ databases">
        <authorList>
            <person name="Kucharzyk K."/>
            <person name="Murdoch R.W."/>
            <person name="Higgins S."/>
            <person name="Loffler F."/>
        </authorList>
    </citation>
    <scope>NUCLEOTIDE SEQUENCE</scope>
</reference>
<evidence type="ECO:0000256" key="1">
    <source>
        <dbReference type="SAM" id="Phobius"/>
    </source>
</evidence>
<accession>A0A644YDT8</accession>
<dbReference type="Gene3D" id="3.30.1240.10">
    <property type="match status" value="1"/>
</dbReference>
<dbReference type="AlphaFoldDB" id="A0A644YDT8"/>
<proteinExistence type="predicted"/>
<dbReference type="Pfam" id="PF08282">
    <property type="entry name" value="Hydrolase_3"/>
    <property type="match status" value="1"/>
</dbReference>